<dbReference type="AlphaFoldDB" id="A0A5B6WNZ1"/>
<dbReference type="PANTHER" id="PTHR33067:SF9">
    <property type="entry name" value="RNA-DIRECTED DNA POLYMERASE"/>
    <property type="match status" value="1"/>
</dbReference>
<dbReference type="GO" id="GO:0003964">
    <property type="term" value="F:RNA-directed DNA polymerase activity"/>
    <property type="evidence" value="ECO:0007669"/>
    <property type="project" value="UniProtKB-KW"/>
</dbReference>
<protein>
    <submittedName>
        <fullName evidence="1">Reverse transcriptase</fullName>
    </submittedName>
</protein>
<keyword evidence="2" id="KW-1185">Reference proteome</keyword>
<keyword evidence="1" id="KW-0808">Transferase</keyword>
<evidence type="ECO:0000313" key="1">
    <source>
        <dbReference type="EMBL" id="KAA3483048.1"/>
    </source>
</evidence>
<reference evidence="2" key="1">
    <citation type="journal article" date="2019" name="Plant Biotechnol. J.">
        <title>Genome sequencing of the Australian wild diploid species Gossypium australe highlights disease resistance and delayed gland morphogenesis.</title>
        <authorList>
            <person name="Cai Y."/>
            <person name="Cai X."/>
            <person name="Wang Q."/>
            <person name="Wang P."/>
            <person name="Zhang Y."/>
            <person name="Cai C."/>
            <person name="Xu Y."/>
            <person name="Wang K."/>
            <person name="Zhou Z."/>
            <person name="Wang C."/>
            <person name="Geng S."/>
            <person name="Li B."/>
            <person name="Dong Q."/>
            <person name="Hou Y."/>
            <person name="Wang H."/>
            <person name="Ai P."/>
            <person name="Liu Z."/>
            <person name="Yi F."/>
            <person name="Sun M."/>
            <person name="An G."/>
            <person name="Cheng J."/>
            <person name="Zhang Y."/>
            <person name="Shi Q."/>
            <person name="Xie Y."/>
            <person name="Shi X."/>
            <person name="Chang Y."/>
            <person name="Huang F."/>
            <person name="Chen Y."/>
            <person name="Hong S."/>
            <person name="Mi L."/>
            <person name="Sun Q."/>
            <person name="Zhang L."/>
            <person name="Zhou B."/>
            <person name="Peng R."/>
            <person name="Zhang X."/>
            <person name="Liu F."/>
        </authorList>
    </citation>
    <scope>NUCLEOTIDE SEQUENCE [LARGE SCALE GENOMIC DNA]</scope>
    <source>
        <strain evidence="2">cv. PA1801</strain>
    </source>
</reference>
<name>A0A5B6WNZ1_9ROSI</name>
<proteinExistence type="predicted"/>
<keyword evidence="1" id="KW-0548">Nucleotidyltransferase</keyword>
<dbReference type="Proteomes" id="UP000325315">
    <property type="component" value="Unassembled WGS sequence"/>
</dbReference>
<keyword evidence="1" id="KW-0695">RNA-directed DNA polymerase</keyword>
<dbReference type="EMBL" id="SMMG02000002">
    <property type="protein sequence ID" value="KAA3483048.1"/>
    <property type="molecule type" value="Genomic_DNA"/>
</dbReference>
<dbReference type="PANTHER" id="PTHR33067">
    <property type="entry name" value="RNA-DIRECTED DNA POLYMERASE-RELATED"/>
    <property type="match status" value="1"/>
</dbReference>
<organism evidence="1 2">
    <name type="scientific">Gossypium australe</name>
    <dbReference type="NCBI Taxonomy" id="47621"/>
    <lineage>
        <taxon>Eukaryota</taxon>
        <taxon>Viridiplantae</taxon>
        <taxon>Streptophyta</taxon>
        <taxon>Embryophyta</taxon>
        <taxon>Tracheophyta</taxon>
        <taxon>Spermatophyta</taxon>
        <taxon>Magnoliopsida</taxon>
        <taxon>eudicotyledons</taxon>
        <taxon>Gunneridae</taxon>
        <taxon>Pentapetalae</taxon>
        <taxon>rosids</taxon>
        <taxon>malvids</taxon>
        <taxon>Malvales</taxon>
        <taxon>Malvaceae</taxon>
        <taxon>Malvoideae</taxon>
        <taxon>Gossypium</taxon>
    </lineage>
</organism>
<dbReference type="OrthoDB" id="1937287at2759"/>
<accession>A0A5B6WNZ1</accession>
<gene>
    <name evidence="1" type="ORF">EPI10_005246</name>
</gene>
<evidence type="ECO:0000313" key="2">
    <source>
        <dbReference type="Proteomes" id="UP000325315"/>
    </source>
</evidence>
<comment type="caution">
    <text evidence="1">The sequence shown here is derived from an EMBL/GenBank/DDBJ whole genome shotgun (WGS) entry which is preliminary data.</text>
</comment>
<sequence length="172" mass="20012">MEHEQVNFMGNNSRPQNNPYSNNYNVGWRNHPNFSWGALKNQQESIHWLKNQIGQLAKLVLERPQEAVVKSDEVEESKKEHKLIIKDYKLRVPYPVALKRDHIKEQYGKFLELLKKYTLTYRLLKPFHRCQSPGSFTIPSLIGSLNVGSILADLRAIINVMPYKMFKHPGLG</sequence>